<evidence type="ECO:0000313" key="6">
    <source>
        <dbReference type="EMBL" id="RWS16141.1"/>
    </source>
</evidence>
<keyword evidence="7" id="KW-1185">Reference proteome</keyword>
<evidence type="ECO:0000256" key="1">
    <source>
        <dbReference type="ARBA" id="ARBA00021207"/>
    </source>
</evidence>
<dbReference type="Gene3D" id="2.130.10.10">
    <property type="entry name" value="YVTN repeat-like/Quinoprotein amine dehydrogenase"/>
    <property type="match status" value="1"/>
</dbReference>
<proteinExistence type="predicted"/>
<comment type="caution">
    <text evidence="6">The sequence shown here is derived from an EMBL/GenBank/DDBJ whole genome shotgun (WGS) entry which is preliminary data.</text>
</comment>
<name>A0A443RLI7_9ACAR</name>
<dbReference type="PANTHER" id="PTHR14221:SF0">
    <property type="entry name" value="WD REPEAT-CONTAINING PROTEIN 44"/>
    <property type="match status" value="1"/>
</dbReference>
<feature type="compositionally biased region" description="Basic and acidic residues" evidence="5">
    <location>
        <begin position="240"/>
        <end position="252"/>
    </location>
</feature>
<evidence type="ECO:0000256" key="2">
    <source>
        <dbReference type="ARBA" id="ARBA00022574"/>
    </source>
</evidence>
<evidence type="ECO:0000256" key="4">
    <source>
        <dbReference type="PROSITE-ProRule" id="PRU00221"/>
    </source>
</evidence>
<dbReference type="InterPro" id="IPR001680">
    <property type="entry name" value="WD40_rpt"/>
</dbReference>
<dbReference type="InterPro" id="IPR040324">
    <property type="entry name" value="WDR44/Dgr2"/>
</dbReference>
<organism evidence="6 7">
    <name type="scientific">Dinothrombium tinctorium</name>
    <dbReference type="NCBI Taxonomy" id="1965070"/>
    <lineage>
        <taxon>Eukaryota</taxon>
        <taxon>Metazoa</taxon>
        <taxon>Ecdysozoa</taxon>
        <taxon>Arthropoda</taxon>
        <taxon>Chelicerata</taxon>
        <taxon>Arachnida</taxon>
        <taxon>Acari</taxon>
        <taxon>Acariformes</taxon>
        <taxon>Trombidiformes</taxon>
        <taxon>Prostigmata</taxon>
        <taxon>Anystina</taxon>
        <taxon>Parasitengona</taxon>
        <taxon>Trombidioidea</taxon>
        <taxon>Trombidiidae</taxon>
        <taxon>Dinothrombium</taxon>
    </lineage>
</organism>
<dbReference type="STRING" id="1965070.A0A443RLI7"/>
<dbReference type="InterPro" id="IPR015943">
    <property type="entry name" value="WD40/YVTN_repeat-like_dom_sf"/>
</dbReference>
<feature type="repeat" description="WD" evidence="4">
    <location>
        <begin position="440"/>
        <end position="474"/>
    </location>
</feature>
<feature type="region of interest" description="Disordered" evidence="5">
    <location>
        <begin position="1"/>
        <end position="21"/>
    </location>
</feature>
<evidence type="ECO:0000256" key="5">
    <source>
        <dbReference type="SAM" id="MobiDB-lite"/>
    </source>
</evidence>
<gene>
    <name evidence="6" type="ORF">B4U79_04570</name>
</gene>
<dbReference type="PANTHER" id="PTHR14221">
    <property type="entry name" value="WD REPEAT DOMAIN 44"/>
    <property type="match status" value="1"/>
</dbReference>
<keyword evidence="3" id="KW-0677">Repeat</keyword>
<protein>
    <recommendedName>
        <fullName evidence="1">WD repeat-containing protein 44</fullName>
    </recommendedName>
</protein>
<dbReference type="PROSITE" id="PS50082">
    <property type="entry name" value="WD_REPEATS_2"/>
    <property type="match status" value="2"/>
</dbReference>
<feature type="compositionally biased region" description="Low complexity" evidence="5">
    <location>
        <begin position="357"/>
        <end position="367"/>
    </location>
</feature>
<sequence>MSDSHPSLSDHTDDDEFFDAKSIDDDKEDVFVVAECSGSSVVVAVEQEATAEASTEKPNAGEDRSSPKKPSVAKPSITIDSCEPVSNEQAANLTKLVDDIVSIQGNLSVTEAMQTQNEERRSVSVEEMCNWSEKKKELTAEKVDDASTSSASESEILDRVTITDLETGKSVPLSRVDEFVPKCINPLNDHLLKLTSPSESTENTETLTVDHDSNTLSKSQQLKSKVKRFGHGIIKGVKSVRKEAKEPKESKEPAIPVEPKTLGFPEFETQNFFKLKVNRKKNPPDFEGLRLIQELNDCRGAIWCMKWSVCGQLLAVAGQDQLLRVYCSYKAWKYFTQLRSKASGQQVSPNSTKDRSFSGSRSNSISSTDNLSFDNLHLSRNWMEDNTLSEEGPLLLFTAYRAHTADILDISWSKNHFLLSSSMDKTVRLWHITRVECLCTFRHIDFVTTIQFHPRDDRYFLSGSLDGKIRLWNIPDKKVTLWNEVMALPVQTRGHGKGNQPASPAHGLITSSAFVQNGKFAAVGTYDGRVIFYSTDQLKPYTEIHVSGGKNLNNRGEVMLSSSGSERKRRRNNNKVTGIEGVDETKILVTTNDSRIRLYDLRDLSLTCKYKGCVNFSSQIKASVSHDNKYIVCGSENSSFYIWRLQENTTIGQRRDRNQQWESVKLFPGTHMSLQNPSTNANGSNRNMPGIVTAATFAPSPTLLDDNAKYIIAVADFSGSIKLFLKPIV</sequence>
<accession>A0A443RLI7</accession>
<feature type="compositionally biased region" description="Low complexity" evidence="5">
    <location>
        <begin position="197"/>
        <end position="207"/>
    </location>
</feature>
<dbReference type="InterPro" id="IPR036322">
    <property type="entry name" value="WD40_repeat_dom_sf"/>
</dbReference>
<feature type="repeat" description="WD" evidence="4">
    <location>
        <begin position="400"/>
        <end position="440"/>
    </location>
</feature>
<feature type="region of interest" description="Disordered" evidence="5">
    <location>
        <begin position="345"/>
        <end position="367"/>
    </location>
</feature>
<reference evidence="6 7" key="1">
    <citation type="journal article" date="2018" name="Gigascience">
        <title>Genomes of trombidid mites reveal novel predicted allergens and laterally-transferred genes associated with secondary metabolism.</title>
        <authorList>
            <person name="Dong X."/>
            <person name="Chaisiri K."/>
            <person name="Xia D."/>
            <person name="Armstrong S.D."/>
            <person name="Fang Y."/>
            <person name="Donnelly M.J."/>
            <person name="Kadowaki T."/>
            <person name="McGarry J.W."/>
            <person name="Darby A.C."/>
            <person name="Makepeace B.L."/>
        </authorList>
    </citation>
    <scope>NUCLEOTIDE SEQUENCE [LARGE SCALE GENOMIC DNA]</scope>
    <source>
        <strain evidence="6">UoL-WK</strain>
    </source>
</reference>
<evidence type="ECO:0000256" key="3">
    <source>
        <dbReference type="ARBA" id="ARBA00022737"/>
    </source>
</evidence>
<dbReference type="SUPFAM" id="SSF50978">
    <property type="entry name" value="WD40 repeat-like"/>
    <property type="match status" value="1"/>
</dbReference>
<dbReference type="PROSITE" id="PS50294">
    <property type="entry name" value="WD_REPEATS_REGION"/>
    <property type="match status" value="2"/>
</dbReference>
<dbReference type="OrthoDB" id="1932312at2759"/>
<feature type="region of interest" description="Disordered" evidence="5">
    <location>
        <begin position="197"/>
        <end position="216"/>
    </location>
</feature>
<dbReference type="AlphaFoldDB" id="A0A443RLI7"/>
<feature type="region of interest" description="Disordered" evidence="5">
    <location>
        <begin position="240"/>
        <end position="259"/>
    </location>
</feature>
<keyword evidence="2 4" id="KW-0853">WD repeat</keyword>
<dbReference type="Proteomes" id="UP000285301">
    <property type="component" value="Unassembled WGS sequence"/>
</dbReference>
<dbReference type="Pfam" id="PF00400">
    <property type="entry name" value="WD40"/>
    <property type="match status" value="3"/>
</dbReference>
<dbReference type="EMBL" id="NCKU01000289">
    <property type="protein sequence ID" value="RWS16141.1"/>
    <property type="molecule type" value="Genomic_DNA"/>
</dbReference>
<dbReference type="SMART" id="SM00320">
    <property type="entry name" value="WD40"/>
    <property type="match status" value="6"/>
</dbReference>
<feature type="region of interest" description="Disordered" evidence="5">
    <location>
        <begin position="47"/>
        <end position="83"/>
    </location>
</feature>
<evidence type="ECO:0000313" key="7">
    <source>
        <dbReference type="Proteomes" id="UP000285301"/>
    </source>
</evidence>